<reference evidence="1 2" key="1">
    <citation type="submission" date="2023-03" db="EMBL/GenBank/DDBJ databases">
        <title>Bacillus Genome Sequencing.</title>
        <authorList>
            <person name="Dunlap C."/>
        </authorList>
    </citation>
    <scope>NUCLEOTIDE SEQUENCE [LARGE SCALE GENOMIC DNA]</scope>
    <source>
        <strain evidence="1 2">BD-533</strain>
    </source>
</reference>
<accession>A0ABU6G3N9</accession>
<organism evidence="1 2">
    <name type="scientific">Paenibacillus alba</name>
    <dbReference type="NCBI Taxonomy" id="1197127"/>
    <lineage>
        <taxon>Bacteria</taxon>
        <taxon>Bacillati</taxon>
        <taxon>Bacillota</taxon>
        <taxon>Bacilli</taxon>
        <taxon>Bacillales</taxon>
        <taxon>Paenibacillaceae</taxon>
        <taxon>Paenibacillus</taxon>
    </lineage>
</organism>
<dbReference type="EMBL" id="JARLKY010000038">
    <property type="protein sequence ID" value="MEC0228746.1"/>
    <property type="molecule type" value="Genomic_DNA"/>
</dbReference>
<proteinExistence type="predicted"/>
<name>A0ABU6G3N9_9BACL</name>
<comment type="caution">
    <text evidence="1">The sequence shown here is derived from an EMBL/GenBank/DDBJ whole genome shotgun (WGS) entry which is preliminary data.</text>
</comment>
<protein>
    <submittedName>
        <fullName evidence="1">Uncharacterized protein</fullName>
    </submittedName>
</protein>
<dbReference type="InterPro" id="IPR046904">
    <property type="entry name" value="ABC-3C_MC2"/>
</dbReference>
<dbReference type="Proteomes" id="UP001338137">
    <property type="component" value="Unassembled WGS sequence"/>
</dbReference>
<evidence type="ECO:0000313" key="1">
    <source>
        <dbReference type="EMBL" id="MEC0228746.1"/>
    </source>
</evidence>
<keyword evidence="2" id="KW-1185">Reference proteome</keyword>
<dbReference type="RefSeq" id="WP_326072940.1">
    <property type="nucleotide sequence ID" value="NZ_JARLKY010000038.1"/>
</dbReference>
<gene>
    <name evidence="1" type="ORF">P4I72_16580</name>
</gene>
<evidence type="ECO:0000313" key="2">
    <source>
        <dbReference type="Proteomes" id="UP001338137"/>
    </source>
</evidence>
<sequence>MNNRITSINSEIVLNVTRMLILLAKFNNQKSVKITLDKIMLYDFYMKYPSVMVDQDKEELKIDFSDYYSFYHWKPDRELYHQFLRYLVSKKLISRVISSNEFCYIISDAGLEVVNSLNSSYAQTLVETADYIKKNISRLSDSKIESEIINKSFKNRRLQIEGKLYG</sequence>
<dbReference type="Pfam" id="PF20288">
    <property type="entry name" value="MC2"/>
    <property type="match status" value="1"/>
</dbReference>